<dbReference type="InterPro" id="IPR037055">
    <property type="entry name" value="MHC_I-like_Ag-recog_sf"/>
</dbReference>
<feature type="domain" description="MHC class I-like antigen recognition-like" evidence="8">
    <location>
        <begin position="99"/>
        <end position="191"/>
    </location>
</feature>
<keyword evidence="3" id="KW-0472">Membrane</keyword>
<dbReference type="InterPro" id="IPR011161">
    <property type="entry name" value="MHC_I-like_Ag-recog"/>
</dbReference>
<dbReference type="PANTHER" id="PTHR16675">
    <property type="entry name" value="MHC CLASS I-RELATED"/>
    <property type="match status" value="1"/>
</dbReference>
<keyword evidence="10" id="KW-1185">Reference proteome</keyword>
<keyword evidence="5" id="KW-0325">Glycoprotein</keyword>
<dbReference type="GO" id="GO:0005615">
    <property type="term" value="C:extracellular space"/>
    <property type="evidence" value="ECO:0007669"/>
    <property type="project" value="TreeGrafter"/>
</dbReference>
<dbReference type="Ensembl" id="ENSVURT00010002587.1">
    <property type="protein sequence ID" value="ENSVURP00010002266.1"/>
    <property type="gene ID" value="ENSVURG00010001871.1"/>
</dbReference>
<organism evidence="9 10">
    <name type="scientific">Vombatus ursinus</name>
    <name type="common">Common wombat</name>
    <dbReference type="NCBI Taxonomy" id="29139"/>
    <lineage>
        <taxon>Eukaryota</taxon>
        <taxon>Metazoa</taxon>
        <taxon>Chordata</taxon>
        <taxon>Craniata</taxon>
        <taxon>Vertebrata</taxon>
        <taxon>Euteleostomi</taxon>
        <taxon>Mammalia</taxon>
        <taxon>Metatheria</taxon>
        <taxon>Diprotodontia</taxon>
        <taxon>Vombatidae</taxon>
        <taxon>Vombatus</taxon>
    </lineage>
</organism>
<comment type="similarity">
    <text evidence="6">Belongs to the MHC class I family.</text>
</comment>
<evidence type="ECO:0000256" key="4">
    <source>
        <dbReference type="ARBA" id="ARBA00023157"/>
    </source>
</evidence>
<evidence type="ECO:0000256" key="2">
    <source>
        <dbReference type="ARBA" id="ARBA00022729"/>
    </source>
</evidence>
<dbReference type="Gene3D" id="3.30.500.10">
    <property type="entry name" value="MHC class I-like antigen recognition-like"/>
    <property type="match status" value="1"/>
</dbReference>
<dbReference type="InterPro" id="IPR011162">
    <property type="entry name" value="MHC_I/II-like_Ag-recog"/>
</dbReference>
<reference evidence="9" key="2">
    <citation type="submission" date="2025-08" db="UniProtKB">
        <authorList>
            <consortium name="Ensembl"/>
        </authorList>
    </citation>
    <scope>IDENTIFICATION</scope>
</reference>
<evidence type="ECO:0000313" key="9">
    <source>
        <dbReference type="Ensembl" id="ENSVURP00010002266.1"/>
    </source>
</evidence>
<dbReference type="GO" id="GO:0002486">
    <property type="term" value="P:antigen processing and presentation of endogenous peptide antigen via MHC class I via ER pathway, TAP-independent"/>
    <property type="evidence" value="ECO:0007669"/>
    <property type="project" value="TreeGrafter"/>
</dbReference>
<reference evidence="10" key="1">
    <citation type="submission" date="2018-12" db="EMBL/GenBank/DDBJ databases">
        <authorList>
            <person name="Yazar S."/>
        </authorList>
    </citation>
    <scope>NUCLEOTIDE SEQUENCE [LARGE SCALE GENOMIC DNA]</scope>
</reference>
<dbReference type="AlphaFoldDB" id="A0A4X2JWG8"/>
<feature type="signal peptide" evidence="7">
    <location>
        <begin position="1"/>
        <end position="26"/>
    </location>
</feature>
<dbReference type="GO" id="GO:0006955">
    <property type="term" value="P:immune response"/>
    <property type="evidence" value="ECO:0007669"/>
    <property type="project" value="TreeGrafter"/>
</dbReference>
<protein>
    <recommendedName>
        <fullName evidence="8">MHC class I-like antigen recognition-like domain-containing protein</fullName>
    </recommendedName>
</protein>
<evidence type="ECO:0000259" key="8">
    <source>
        <dbReference type="Pfam" id="PF00129"/>
    </source>
</evidence>
<reference evidence="9" key="3">
    <citation type="submission" date="2025-09" db="UniProtKB">
        <authorList>
            <consortium name="Ensembl"/>
        </authorList>
    </citation>
    <scope>IDENTIFICATION</scope>
</reference>
<dbReference type="GO" id="GO:0009897">
    <property type="term" value="C:external side of plasma membrane"/>
    <property type="evidence" value="ECO:0007669"/>
    <property type="project" value="TreeGrafter"/>
</dbReference>
<dbReference type="STRING" id="29139.ENSVURP00010002266"/>
<dbReference type="GeneTree" id="ENSGT00970000197821"/>
<dbReference type="Proteomes" id="UP000314987">
    <property type="component" value="Unassembled WGS sequence"/>
</dbReference>
<accession>A0A4X2JWG8</accession>
<keyword evidence="4" id="KW-1015">Disulfide bond</keyword>
<feature type="chain" id="PRO_5021467863" description="MHC class I-like antigen recognition-like domain-containing protein" evidence="7">
    <location>
        <begin position="27"/>
        <end position="231"/>
    </location>
</feature>
<dbReference type="GO" id="GO:0001916">
    <property type="term" value="P:positive regulation of T cell mediated cytotoxicity"/>
    <property type="evidence" value="ECO:0007669"/>
    <property type="project" value="TreeGrafter"/>
</dbReference>
<sequence>MVPTCSAPFWFLTTLGIAPVILNVSAVSSGSPRLQYDLTAIFYCEPKQFSYTIHGYLNNRKILYCEVKCQNVNLKLLEKVDVEYLIKQEKELAEILWIIDQKSEKKERFYTLQVILGCELQMDGSTKGFWNYKYNGQDFLSLSLKNLTWTGATPEAQEVKKTLEKNKSQLTIWAYILGHCAADLRNYQKQNPEETDTATPIIYLCGSTTSGSMSTGTNNRAFTGIVLSSPS</sequence>
<dbReference type="Pfam" id="PF00129">
    <property type="entry name" value="MHC_I"/>
    <property type="match status" value="1"/>
</dbReference>
<evidence type="ECO:0000256" key="3">
    <source>
        <dbReference type="ARBA" id="ARBA00023136"/>
    </source>
</evidence>
<keyword evidence="2 7" id="KW-0732">Signal</keyword>
<dbReference type="OMA" id="TAIFYCE"/>
<comment type="subcellular location">
    <subcellularLocation>
        <location evidence="1">Membrane</location>
    </subcellularLocation>
</comment>
<evidence type="ECO:0000313" key="10">
    <source>
        <dbReference type="Proteomes" id="UP000314987"/>
    </source>
</evidence>
<evidence type="ECO:0000256" key="5">
    <source>
        <dbReference type="ARBA" id="ARBA00023180"/>
    </source>
</evidence>
<dbReference type="GO" id="GO:0046703">
    <property type="term" value="F:natural killer cell lectin-like receptor binding"/>
    <property type="evidence" value="ECO:0007669"/>
    <property type="project" value="UniProtKB-ARBA"/>
</dbReference>
<name>A0A4X2JWG8_VOMUR</name>
<evidence type="ECO:0000256" key="6">
    <source>
        <dbReference type="RuleBase" id="RU004439"/>
    </source>
</evidence>
<dbReference type="InterPro" id="IPR001039">
    <property type="entry name" value="MHC_I_a_a1/a2"/>
</dbReference>
<dbReference type="PANTHER" id="PTHR16675:SF64">
    <property type="entry name" value="RETINOIC ACID EARLY TRANSCRIPT 1E"/>
    <property type="match status" value="1"/>
</dbReference>
<dbReference type="PRINTS" id="PR01638">
    <property type="entry name" value="MHCCLASSI"/>
</dbReference>
<evidence type="ECO:0000256" key="1">
    <source>
        <dbReference type="ARBA" id="ARBA00004370"/>
    </source>
</evidence>
<proteinExistence type="inferred from homology"/>
<dbReference type="InterPro" id="IPR050208">
    <property type="entry name" value="MHC_class-I_related"/>
</dbReference>
<dbReference type="GO" id="GO:0002476">
    <property type="term" value="P:antigen processing and presentation of endogenous peptide antigen via MHC class Ib"/>
    <property type="evidence" value="ECO:0007669"/>
    <property type="project" value="TreeGrafter"/>
</dbReference>
<evidence type="ECO:0000256" key="7">
    <source>
        <dbReference type="SAM" id="SignalP"/>
    </source>
</evidence>
<dbReference type="SUPFAM" id="SSF54452">
    <property type="entry name" value="MHC antigen-recognition domain"/>
    <property type="match status" value="1"/>
</dbReference>